<dbReference type="Gene3D" id="3.30.565.10">
    <property type="entry name" value="Histidine kinase-like ATPase, C-terminal domain"/>
    <property type="match status" value="1"/>
</dbReference>
<dbReference type="GO" id="GO:0046983">
    <property type="term" value="F:protein dimerization activity"/>
    <property type="evidence" value="ECO:0007669"/>
    <property type="project" value="InterPro"/>
</dbReference>
<keyword evidence="1" id="KW-0808">Transferase</keyword>
<dbReference type="Gene3D" id="1.20.5.1930">
    <property type="match status" value="1"/>
</dbReference>
<dbReference type="InterPro" id="IPR029016">
    <property type="entry name" value="GAF-like_dom_sf"/>
</dbReference>
<evidence type="ECO:0000313" key="6">
    <source>
        <dbReference type="Proteomes" id="UP000030013"/>
    </source>
</evidence>
<evidence type="ECO:0000313" key="5">
    <source>
        <dbReference type="EMBL" id="KGN40060.1"/>
    </source>
</evidence>
<dbReference type="PANTHER" id="PTHR24421">
    <property type="entry name" value="NITRATE/NITRITE SENSOR PROTEIN NARX-RELATED"/>
    <property type="match status" value="1"/>
</dbReference>
<keyword evidence="2" id="KW-0418">Kinase</keyword>
<dbReference type="CDD" id="cd16917">
    <property type="entry name" value="HATPase_UhpB-NarQ-NarX-like"/>
    <property type="match status" value="1"/>
</dbReference>
<evidence type="ECO:0000259" key="4">
    <source>
        <dbReference type="SMART" id="SM00387"/>
    </source>
</evidence>
<dbReference type="Pfam" id="PF07730">
    <property type="entry name" value="HisKA_3"/>
    <property type="match status" value="1"/>
</dbReference>
<dbReference type="SUPFAM" id="SSF55781">
    <property type="entry name" value="GAF domain-like"/>
    <property type="match status" value="1"/>
</dbReference>
<evidence type="ECO:0000256" key="3">
    <source>
        <dbReference type="ARBA" id="ARBA00023012"/>
    </source>
</evidence>
<dbReference type="InterPro" id="IPR050482">
    <property type="entry name" value="Sensor_HK_TwoCompSys"/>
</dbReference>
<comment type="caution">
    <text evidence="5">The sequence shown here is derived from an EMBL/GenBank/DDBJ whole genome shotgun (WGS) entry which is preliminary data.</text>
</comment>
<dbReference type="RefSeq" id="WP_052113181.1">
    <property type="nucleotide sequence ID" value="NZ_AVPL01000055.1"/>
</dbReference>
<dbReference type="STRING" id="1385519.N801_16575"/>
<dbReference type="SUPFAM" id="SSF55874">
    <property type="entry name" value="ATPase domain of HSP90 chaperone/DNA topoisomerase II/histidine kinase"/>
    <property type="match status" value="1"/>
</dbReference>
<sequence length="266" mass="28166">MSFPLVHGGSYVGRMVVGRRRPGEDLTSAQQALLQDLSRQVAVAVSSVLLHRALRRSRELLVMAREEERRRLRRDLHDGLGPALAGLALGVDAAGNLMSTDPRAAKALLRDLKYETLGCVGEVRRIAEDLRPPALDDLGLLPALAAFADRLSTRDSSLHVALRAPDSLPELPAAVEVAAYRIATEALTNVARHAHARSCVLGLRVAENLTVEISDDGVGLVTTTSAGGLGLASMVERATELGGECLVLPGHSGGTVVVAHLPMRAP</sequence>
<protein>
    <recommendedName>
        <fullName evidence="4">Histidine kinase/HSP90-like ATPase domain-containing protein</fullName>
    </recommendedName>
</protein>
<evidence type="ECO:0000256" key="1">
    <source>
        <dbReference type="ARBA" id="ARBA00022679"/>
    </source>
</evidence>
<dbReference type="EMBL" id="AVPL01000055">
    <property type="protein sequence ID" value="KGN40060.1"/>
    <property type="molecule type" value="Genomic_DNA"/>
</dbReference>
<name>A0A0A0JRL8_9MICO</name>
<keyword evidence="3" id="KW-0902">Two-component regulatory system</keyword>
<dbReference type="InterPro" id="IPR036890">
    <property type="entry name" value="HATPase_C_sf"/>
</dbReference>
<reference evidence="5 6" key="1">
    <citation type="submission" date="2013-08" db="EMBL/GenBank/DDBJ databases">
        <title>The genome sequence of Knoellia aerolata.</title>
        <authorList>
            <person name="Zhu W."/>
            <person name="Wang G."/>
        </authorList>
    </citation>
    <scope>NUCLEOTIDE SEQUENCE [LARGE SCALE GENOMIC DNA]</scope>
    <source>
        <strain evidence="5 6">DSM 18566</strain>
    </source>
</reference>
<dbReference type="InterPro" id="IPR003594">
    <property type="entry name" value="HATPase_dom"/>
</dbReference>
<feature type="domain" description="Histidine kinase/HSP90-like ATPase" evidence="4">
    <location>
        <begin position="174"/>
        <end position="265"/>
    </location>
</feature>
<evidence type="ECO:0000256" key="2">
    <source>
        <dbReference type="ARBA" id="ARBA00022777"/>
    </source>
</evidence>
<gene>
    <name evidence="5" type="ORF">N801_16575</name>
</gene>
<dbReference type="Pfam" id="PF02518">
    <property type="entry name" value="HATPase_c"/>
    <property type="match status" value="1"/>
</dbReference>
<dbReference type="InterPro" id="IPR011712">
    <property type="entry name" value="Sig_transdc_His_kin_sub3_dim/P"/>
</dbReference>
<dbReference type="GO" id="GO:0000155">
    <property type="term" value="F:phosphorelay sensor kinase activity"/>
    <property type="evidence" value="ECO:0007669"/>
    <property type="project" value="InterPro"/>
</dbReference>
<dbReference type="Gene3D" id="3.30.450.40">
    <property type="match status" value="1"/>
</dbReference>
<keyword evidence="6" id="KW-1185">Reference proteome</keyword>
<dbReference type="GO" id="GO:0016020">
    <property type="term" value="C:membrane"/>
    <property type="evidence" value="ECO:0007669"/>
    <property type="project" value="InterPro"/>
</dbReference>
<dbReference type="eggNOG" id="COG4585">
    <property type="taxonomic scope" value="Bacteria"/>
</dbReference>
<proteinExistence type="predicted"/>
<dbReference type="Proteomes" id="UP000030013">
    <property type="component" value="Unassembled WGS sequence"/>
</dbReference>
<accession>A0A0A0JRL8</accession>
<organism evidence="5 6">
    <name type="scientific">Knoellia aerolata DSM 18566</name>
    <dbReference type="NCBI Taxonomy" id="1385519"/>
    <lineage>
        <taxon>Bacteria</taxon>
        <taxon>Bacillati</taxon>
        <taxon>Actinomycetota</taxon>
        <taxon>Actinomycetes</taxon>
        <taxon>Micrococcales</taxon>
        <taxon>Intrasporangiaceae</taxon>
        <taxon>Knoellia</taxon>
    </lineage>
</organism>
<dbReference type="AlphaFoldDB" id="A0A0A0JRL8"/>
<dbReference type="SMART" id="SM00387">
    <property type="entry name" value="HATPase_c"/>
    <property type="match status" value="1"/>
</dbReference>